<keyword evidence="2" id="KW-0535">Nitrogen fixation</keyword>
<accession>A0A1H2XTZ6</accession>
<reference evidence="6" key="1">
    <citation type="submission" date="2016-10" db="EMBL/GenBank/DDBJ databases">
        <authorList>
            <person name="Varghese N."/>
            <person name="Submissions S."/>
        </authorList>
    </citation>
    <scope>NUCLEOTIDE SEQUENCE [LARGE SCALE GENOMIC DNA]</scope>
    <source>
        <strain evidence="6">DSM 217</strain>
    </source>
</reference>
<dbReference type="PANTHER" id="PTHR33937:SF1">
    <property type="entry name" value="IRON-MOLIBDENUM COFACTOR PROCESSING PROTEIN"/>
    <property type="match status" value="1"/>
</dbReference>
<dbReference type="AlphaFoldDB" id="A0A1H2XTZ6"/>
<dbReference type="InterPro" id="IPR034169">
    <property type="entry name" value="NifX-like"/>
</dbReference>
<dbReference type="InterPro" id="IPR051840">
    <property type="entry name" value="NifX/NifY_domain"/>
</dbReference>
<dbReference type="STRING" id="1058.SAMN05421783_111116"/>
<dbReference type="SUPFAM" id="SSF53146">
    <property type="entry name" value="Nitrogenase accessory factor-like"/>
    <property type="match status" value="1"/>
</dbReference>
<dbReference type="RefSeq" id="WP_093032649.1">
    <property type="nucleotide sequence ID" value="NZ_FNNZ01000011.1"/>
</dbReference>
<dbReference type="CDD" id="cd00853">
    <property type="entry name" value="NifX"/>
    <property type="match status" value="1"/>
</dbReference>
<comment type="similarity">
    <text evidence="1">Belongs to the NifX/NifY family.</text>
</comment>
<gene>
    <name evidence="5" type="ORF">SAMN05421783_111116</name>
</gene>
<sequence length="235" mass="24829">MSNDTLSDDIALRIGLAARTLPEPDPARLIRVLADAVGLPPTATTLDTLRVKDLKQAADGELADLDADLLKSILAILKGETGQTVAPAPPIKPYVEGDMPGSVRVACASNGGDELDGHFGAARHFLVYQVSPDEVRLIDVREVDESGTVEDKNGQRAALIADCQVLYVASIGGPAAAKVVKADIHPIKDAAGGSARERMVALQRILGEKAPPWLAKAMGQSPEERVRFIRSEDAA</sequence>
<dbReference type="Pfam" id="PF02579">
    <property type="entry name" value="Nitro_FeMo-Co"/>
    <property type="match status" value="1"/>
</dbReference>
<dbReference type="PANTHER" id="PTHR33937">
    <property type="entry name" value="IRON-MOLYBDENUM PROTEIN-RELATED-RELATED"/>
    <property type="match status" value="1"/>
</dbReference>
<evidence type="ECO:0000313" key="6">
    <source>
        <dbReference type="Proteomes" id="UP000198816"/>
    </source>
</evidence>
<protein>
    <submittedName>
        <fullName evidence="5">Nitrogen fixation protein NifX</fullName>
    </submittedName>
</protein>
<name>A0A1H2XTZ6_THIRO</name>
<keyword evidence="6" id="KW-1185">Reference proteome</keyword>
<dbReference type="OrthoDB" id="9797941at2"/>
<dbReference type="InterPro" id="IPR031763">
    <property type="entry name" value="NafY_N"/>
</dbReference>
<evidence type="ECO:0000259" key="4">
    <source>
        <dbReference type="Pfam" id="PF16844"/>
    </source>
</evidence>
<evidence type="ECO:0000256" key="2">
    <source>
        <dbReference type="ARBA" id="ARBA00023231"/>
    </source>
</evidence>
<evidence type="ECO:0000259" key="3">
    <source>
        <dbReference type="Pfam" id="PF02579"/>
    </source>
</evidence>
<organism evidence="5 6">
    <name type="scientific">Thiocapsa roseopersicina</name>
    <dbReference type="NCBI Taxonomy" id="1058"/>
    <lineage>
        <taxon>Bacteria</taxon>
        <taxon>Pseudomonadati</taxon>
        <taxon>Pseudomonadota</taxon>
        <taxon>Gammaproteobacteria</taxon>
        <taxon>Chromatiales</taxon>
        <taxon>Chromatiaceae</taxon>
        <taxon>Thiocapsa</taxon>
    </lineage>
</organism>
<dbReference type="EMBL" id="FNNZ01000011">
    <property type="protein sequence ID" value="SDW96432.1"/>
    <property type="molecule type" value="Genomic_DNA"/>
</dbReference>
<evidence type="ECO:0000313" key="5">
    <source>
        <dbReference type="EMBL" id="SDW96432.1"/>
    </source>
</evidence>
<feature type="domain" description="Dinitrogenase iron-molybdenum cofactor N-terminal" evidence="4">
    <location>
        <begin position="6"/>
        <end position="86"/>
    </location>
</feature>
<dbReference type="InterPro" id="IPR003731">
    <property type="entry name" value="Di-Nase_FeMo-co_biosynth"/>
</dbReference>
<feature type="domain" description="Dinitrogenase iron-molybdenum cofactor biosynthesis" evidence="3">
    <location>
        <begin position="112"/>
        <end position="202"/>
    </location>
</feature>
<dbReference type="Gene3D" id="3.30.420.130">
    <property type="entry name" value="Dinitrogenase iron-molybdenum cofactor biosynthesis domain"/>
    <property type="match status" value="1"/>
</dbReference>
<proteinExistence type="inferred from homology"/>
<evidence type="ECO:0000256" key="1">
    <source>
        <dbReference type="ARBA" id="ARBA00010285"/>
    </source>
</evidence>
<dbReference type="Pfam" id="PF16844">
    <property type="entry name" value="DIMCO_N"/>
    <property type="match status" value="1"/>
</dbReference>
<dbReference type="Gene3D" id="1.10.150.590">
    <property type="entry name" value="Dinitrogenase iron-molybdenum cofactor, N-terminal"/>
    <property type="match status" value="1"/>
</dbReference>
<dbReference type="InterPro" id="IPR038127">
    <property type="entry name" value="NafY_N_sf"/>
</dbReference>
<dbReference type="InterPro" id="IPR036105">
    <property type="entry name" value="DiNase_FeMo-co_biosyn_sf"/>
</dbReference>
<dbReference type="Proteomes" id="UP000198816">
    <property type="component" value="Unassembled WGS sequence"/>
</dbReference>